<proteinExistence type="predicted"/>
<dbReference type="PANTHER" id="PTHR46401:SF2">
    <property type="entry name" value="GLYCOSYLTRANSFERASE WBBK-RELATED"/>
    <property type="match status" value="1"/>
</dbReference>
<protein>
    <submittedName>
        <fullName evidence="3">Group 1 glycosyl transferase</fullName>
    </submittedName>
</protein>
<dbReference type="AlphaFoldDB" id="A0A317EIE7"/>
<dbReference type="GO" id="GO:0009103">
    <property type="term" value="P:lipopolysaccharide biosynthetic process"/>
    <property type="evidence" value="ECO:0007669"/>
    <property type="project" value="TreeGrafter"/>
</dbReference>
<dbReference type="PANTHER" id="PTHR46401">
    <property type="entry name" value="GLYCOSYLTRANSFERASE WBBK-RELATED"/>
    <property type="match status" value="1"/>
</dbReference>
<dbReference type="SUPFAM" id="SSF53756">
    <property type="entry name" value="UDP-Glycosyltransferase/glycogen phosphorylase"/>
    <property type="match status" value="1"/>
</dbReference>
<sequence length="385" mass="43056">MKIAYLTNRDPEDVHSWSGLTHFIAQSLKMAGNELVYVKSIQPKIGFILKLKQKLFPKLTGKFLQANRYQSYCKQYTKPFAEALKKESSLDFIFSDSSELIAAAPTSLPKAFWVDASFAGMLNYYPEFSILHPETVKHGNRLEQQAYDAATVVFFASEWAAQMARTHYNIPENKIKVVPFGANLNEALTAADIASNLNQKSFDTCELLFAGVDWHRKGGPLALKITQELNAMGIKAQLTITGCKPFADDEVPPFVKQMGFLSKKNPEQKKIYQNLFLHAHFLLVPSQAECYGLVYCEANAYGLPALATKTGGITTIIEDGVNGKTFDLNASATEYVAFIKQHFTNKTLYQKLSENAFSTYQAKLNWEVAGKSVTEILKEQLIEQA</sequence>
<dbReference type="Pfam" id="PF00534">
    <property type="entry name" value="Glycos_transf_1"/>
    <property type="match status" value="1"/>
</dbReference>
<evidence type="ECO:0000259" key="2">
    <source>
        <dbReference type="Pfam" id="PF00534"/>
    </source>
</evidence>
<dbReference type="EMBL" id="QGNZ01000004">
    <property type="protein sequence ID" value="PWS26402.1"/>
    <property type="molecule type" value="Genomic_DNA"/>
</dbReference>
<feature type="domain" description="Glycosyl transferase family 1" evidence="2">
    <location>
        <begin position="208"/>
        <end position="357"/>
    </location>
</feature>
<keyword evidence="1 3" id="KW-0808">Transferase</keyword>
<dbReference type="InterPro" id="IPR001296">
    <property type="entry name" value="Glyco_trans_1"/>
</dbReference>
<evidence type="ECO:0000256" key="1">
    <source>
        <dbReference type="ARBA" id="ARBA00022679"/>
    </source>
</evidence>
<keyword evidence="4" id="KW-1185">Reference proteome</keyword>
<comment type="caution">
    <text evidence="3">The sequence shown here is derived from an EMBL/GenBank/DDBJ whole genome shotgun (WGS) entry which is preliminary data.</text>
</comment>
<dbReference type="Gene3D" id="3.40.50.2000">
    <property type="entry name" value="Glycogen Phosphorylase B"/>
    <property type="match status" value="2"/>
</dbReference>
<dbReference type="GO" id="GO:0016757">
    <property type="term" value="F:glycosyltransferase activity"/>
    <property type="evidence" value="ECO:0007669"/>
    <property type="project" value="InterPro"/>
</dbReference>
<organism evidence="3 4">
    <name type="scientific">Pedobacter yonginense</name>
    <dbReference type="NCBI Taxonomy" id="651869"/>
    <lineage>
        <taxon>Bacteria</taxon>
        <taxon>Pseudomonadati</taxon>
        <taxon>Bacteroidota</taxon>
        <taxon>Sphingobacteriia</taxon>
        <taxon>Sphingobacteriales</taxon>
        <taxon>Sphingobacteriaceae</taxon>
        <taxon>Pedobacter</taxon>
    </lineage>
</organism>
<accession>A0A317EIE7</accession>
<dbReference type="Proteomes" id="UP000245379">
    <property type="component" value="Unassembled WGS sequence"/>
</dbReference>
<dbReference type="OrthoDB" id="7560678at2"/>
<reference evidence="3 4" key="1">
    <citation type="submission" date="2018-05" db="EMBL/GenBank/DDBJ databases">
        <title>Pedobacter paludis sp. nov., isolated from wetland soil.</title>
        <authorList>
            <person name="Zhang Y."/>
            <person name="Wang G."/>
        </authorList>
    </citation>
    <scope>NUCLEOTIDE SEQUENCE [LARGE SCALE GENOMIC DNA]</scope>
    <source>
        <strain evidence="3 4">KCTC22721</strain>
    </source>
</reference>
<gene>
    <name evidence="3" type="ORF">DHW03_16610</name>
</gene>
<evidence type="ECO:0000313" key="3">
    <source>
        <dbReference type="EMBL" id="PWS26402.1"/>
    </source>
</evidence>
<dbReference type="CDD" id="cd03801">
    <property type="entry name" value="GT4_PimA-like"/>
    <property type="match status" value="1"/>
</dbReference>
<evidence type="ECO:0000313" key="4">
    <source>
        <dbReference type="Proteomes" id="UP000245379"/>
    </source>
</evidence>
<dbReference type="RefSeq" id="WP_109926968.1">
    <property type="nucleotide sequence ID" value="NZ_QGNZ01000004.1"/>
</dbReference>
<name>A0A317EIE7_9SPHI</name>